<dbReference type="Proteomes" id="UP000192328">
    <property type="component" value="Unassembled WGS sequence"/>
</dbReference>
<name>A0AC61PI40_9FIRM</name>
<accession>A0AC61PI40</accession>
<dbReference type="EMBL" id="FWXZ01000001">
    <property type="protein sequence ID" value="SMC37440.1"/>
    <property type="molecule type" value="Genomic_DNA"/>
</dbReference>
<sequence length="309" mass="35088">MSMTLRSAKPHPGHIHRSKADRWARILAYIIVGFFGLICLYPMLLTIVVSFTPDETVVKEGYRLIPSELSLNTYIYLLNENKVQIMNSYMVTIAITIVGTAGSMLVTCMISYAISLREMKYRNVIAFICNFTSIFSAGLIPWYVICVNWYGLRNNMLGLILPAMFSVWNMFLMRTYFRAISPSLYDAAKIDGAGHMTIFFRIALPLSITALLTVGLMYALCYWNDWWHALMFIDKRDMYPLQYFLYHMMSNVNAINSGRVPSGAAAGIKLPAETAKMAVTILTIGPIIFLYPFIQRYFVKGIMTGAVKE</sequence>
<protein>
    <submittedName>
        <fullName evidence="1">Aldouronate transport system permease protein</fullName>
    </submittedName>
</protein>
<reference evidence="1" key="1">
    <citation type="submission" date="2017-04" db="EMBL/GenBank/DDBJ databases">
        <authorList>
            <person name="Varghese N."/>
            <person name="Submissions S."/>
        </authorList>
    </citation>
    <scope>NUCLEOTIDE SEQUENCE</scope>
    <source>
        <strain evidence="1">WTE2008</strain>
    </source>
</reference>
<keyword evidence="2" id="KW-1185">Reference proteome</keyword>
<evidence type="ECO:0000313" key="1">
    <source>
        <dbReference type="EMBL" id="SMC37440.1"/>
    </source>
</evidence>
<gene>
    <name evidence="1" type="ORF">SAMN06297397_0383</name>
</gene>
<comment type="caution">
    <text evidence="1">The sequence shown here is derived from an EMBL/GenBank/DDBJ whole genome shotgun (WGS) entry which is preliminary data.</text>
</comment>
<organism evidence="1 2">
    <name type="scientific">Aristaeella lactis</name>
    <dbReference type="NCBI Taxonomy" id="3046383"/>
    <lineage>
        <taxon>Bacteria</taxon>
        <taxon>Bacillati</taxon>
        <taxon>Bacillota</taxon>
        <taxon>Clostridia</taxon>
        <taxon>Eubacteriales</taxon>
        <taxon>Aristaeellaceae</taxon>
        <taxon>Aristaeella</taxon>
    </lineage>
</organism>
<evidence type="ECO:0000313" key="2">
    <source>
        <dbReference type="Proteomes" id="UP000192328"/>
    </source>
</evidence>
<proteinExistence type="predicted"/>